<keyword evidence="4" id="KW-1185">Reference proteome</keyword>
<dbReference type="GeneID" id="96007571"/>
<dbReference type="SUPFAM" id="SSF50475">
    <property type="entry name" value="FMN-binding split barrel"/>
    <property type="match status" value="1"/>
</dbReference>
<feature type="transmembrane region" description="Helical" evidence="1">
    <location>
        <begin position="103"/>
        <end position="124"/>
    </location>
</feature>
<protein>
    <recommendedName>
        <fullName evidence="2">DUF2470 domain-containing protein</fullName>
    </recommendedName>
</protein>
<keyword evidence="1" id="KW-0472">Membrane</keyword>
<dbReference type="EMBL" id="JAAQHG020000022">
    <property type="protein sequence ID" value="KAL1585045.1"/>
    <property type="molecule type" value="Genomic_DNA"/>
</dbReference>
<dbReference type="PANTHER" id="PTHR37783:SF1">
    <property type="entry name" value="MEMBRANE PROTEIN, PUTATIVE (AFU_ORTHOLOGUE AFUA_1G04315)-RELATED"/>
    <property type="match status" value="1"/>
</dbReference>
<dbReference type="RefSeq" id="XP_069228151.1">
    <property type="nucleotide sequence ID" value="XM_069374733.1"/>
</dbReference>
<reference evidence="3 4" key="1">
    <citation type="journal article" date="2020" name="Microbiol. Resour. Announc.">
        <title>Draft Genome Sequence of a Cladosporium Species Isolated from the Mesophotic Ascidian Didemnum maculosum.</title>
        <authorList>
            <person name="Gioti A."/>
            <person name="Siaperas R."/>
            <person name="Nikolaivits E."/>
            <person name="Le Goff G."/>
            <person name="Ouazzani J."/>
            <person name="Kotoulas G."/>
            <person name="Topakas E."/>
        </authorList>
    </citation>
    <scope>NUCLEOTIDE SEQUENCE [LARGE SCALE GENOMIC DNA]</scope>
    <source>
        <strain evidence="3 4">TM138-S3</strain>
    </source>
</reference>
<dbReference type="AlphaFoldDB" id="A0AB34KJW6"/>
<name>A0AB34KJW6_9PEZI</name>
<accession>A0AB34KJW6</accession>
<dbReference type="Gene3D" id="3.20.180.10">
    <property type="entry name" value="PNP-oxidase-like"/>
    <property type="match status" value="1"/>
</dbReference>
<evidence type="ECO:0000256" key="1">
    <source>
        <dbReference type="SAM" id="Phobius"/>
    </source>
</evidence>
<sequence length="221" mass="25092">MSEKQAQDAAAQQRIVSHMQADHHDSIVRYLEHYRSLPALAAGAARLHSIDLNGMTIHAFPNAHRIPFDPPLSSYRDARARLVAMDAECRLALRRSDTTISEFLYPSGTYALEVLIVAATFAAYSSRRWFAPAGPVAGLLGEGFAGFSWTIQPWLFWGMVAIHAAELAWFVPARLRRHSVNVRRREFWLWCAAEFLGGVFCSRRFDALVERRRREAEGRKH</sequence>
<gene>
    <name evidence="3" type="ORF">WHR41_06128</name>
</gene>
<dbReference type="InterPro" id="IPR037119">
    <property type="entry name" value="Haem_oxidase_HugZ-like_sf"/>
</dbReference>
<keyword evidence="1" id="KW-1133">Transmembrane helix</keyword>
<evidence type="ECO:0000313" key="4">
    <source>
        <dbReference type="Proteomes" id="UP000803884"/>
    </source>
</evidence>
<comment type="caution">
    <text evidence="3">The sequence shown here is derived from an EMBL/GenBank/DDBJ whole genome shotgun (WGS) entry which is preliminary data.</text>
</comment>
<organism evidence="3 4">
    <name type="scientific">Cladosporium halotolerans</name>
    <dbReference type="NCBI Taxonomy" id="1052096"/>
    <lineage>
        <taxon>Eukaryota</taxon>
        <taxon>Fungi</taxon>
        <taxon>Dikarya</taxon>
        <taxon>Ascomycota</taxon>
        <taxon>Pezizomycotina</taxon>
        <taxon>Dothideomycetes</taxon>
        <taxon>Dothideomycetidae</taxon>
        <taxon>Cladosporiales</taxon>
        <taxon>Cladosporiaceae</taxon>
        <taxon>Cladosporium</taxon>
    </lineage>
</organism>
<feature type="domain" description="DUF2470" evidence="2">
    <location>
        <begin position="12"/>
        <end position="85"/>
    </location>
</feature>
<feature type="transmembrane region" description="Helical" evidence="1">
    <location>
        <begin position="154"/>
        <end position="175"/>
    </location>
</feature>
<dbReference type="Pfam" id="PF10615">
    <property type="entry name" value="DUF2470"/>
    <property type="match status" value="1"/>
</dbReference>
<dbReference type="PANTHER" id="PTHR37783">
    <property type="entry name" value="MEMBRANE PROTEIN, PUTATIVE (AFU_ORTHOLOGUE AFUA_1G04315)-RELATED"/>
    <property type="match status" value="1"/>
</dbReference>
<keyword evidence="1" id="KW-0812">Transmembrane</keyword>
<proteinExistence type="predicted"/>
<evidence type="ECO:0000259" key="2">
    <source>
        <dbReference type="Pfam" id="PF10615"/>
    </source>
</evidence>
<dbReference type="Proteomes" id="UP000803884">
    <property type="component" value="Unassembled WGS sequence"/>
</dbReference>
<evidence type="ECO:0000313" key="3">
    <source>
        <dbReference type="EMBL" id="KAL1585045.1"/>
    </source>
</evidence>
<dbReference type="InterPro" id="IPR019595">
    <property type="entry name" value="DUF2470"/>
</dbReference>